<gene>
    <name evidence="3" type="ORF">QBC41DRAFT_243964</name>
</gene>
<organism evidence="3 4">
    <name type="scientific">Cercophora samala</name>
    <dbReference type="NCBI Taxonomy" id="330535"/>
    <lineage>
        <taxon>Eukaryota</taxon>
        <taxon>Fungi</taxon>
        <taxon>Dikarya</taxon>
        <taxon>Ascomycota</taxon>
        <taxon>Pezizomycotina</taxon>
        <taxon>Sordariomycetes</taxon>
        <taxon>Sordariomycetidae</taxon>
        <taxon>Sordariales</taxon>
        <taxon>Lasiosphaeriaceae</taxon>
        <taxon>Cercophora</taxon>
    </lineage>
</organism>
<comment type="caution">
    <text evidence="3">The sequence shown here is derived from an EMBL/GenBank/DDBJ whole genome shotgun (WGS) entry which is preliminary data.</text>
</comment>
<evidence type="ECO:0000256" key="2">
    <source>
        <dbReference type="SAM" id="MobiDB-lite"/>
    </source>
</evidence>
<dbReference type="InterPro" id="IPR029063">
    <property type="entry name" value="SAM-dependent_MTases_sf"/>
</dbReference>
<dbReference type="GO" id="GO:0008168">
    <property type="term" value="F:methyltransferase activity"/>
    <property type="evidence" value="ECO:0007669"/>
    <property type="project" value="UniProtKB-KW"/>
</dbReference>
<evidence type="ECO:0000256" key="1">
    <source>
        <dbReference type="PROSITE-ProRule" id="PRU00489"/>
    </source>
</evidence>
<evidence type="ECO:0000313" key="4">
    <source>
        <dbReference type="Proteomes" id="UP001174997"/>
    </source>
</evidence>
<dbReference type="PROSITE" id="PS51143">
    <property type="entry name" value="MT_A70"/>
    <property type="match status" value="1"/>
</dbReference>
<dbReference type="SUPFAM" id="SSF53335">
    <property type="entry name" value="S-adenosyl-L-methionine-dependent methyltransferases"/>
    <property type="match status" value="1"/>
</dbReference>
<dbReference type="EMBL" id="JAULSY010000014">
    <property type="protein sequence ID" value="KAK0672311.1"/>
    <property type="molecule type" value="Genomic_DNA"/>
</dbReference>
<feature type="compositionally biased region" description="Pro residues" evidence="2">
    <location>
        <begin position="173"/>
        <end position="189"/>
    </location>
</feature>
<evidence type="ECO:0000313" key="3">
    <source>
        <dbReference type="EMBL" id="KAK0672311.1"/>
    </source>
</evidence>
<protein>
    <submittedName>
        <fullName evidence="3">Methyltransferase-like protein 4</fullName>
    </submittedName>
</protein>
<dbReference type="GO" id="GO:0005634">
    <property type="term" value="C:nucleus"/>
    <property type="evidence" value="ECO:0007669"/>
    <property type="project" value="TreeGrafter"/>
</dbReference>
<dbReference type="InterPro" id="IPR002052">
    <property type="entry name" value="DNA_methylase_N6_adenine_CS"/>
</dbReference>
<feature type="region of interest" description="Disordered" evidence="2">
    <location>
        <begin position="34"/>
        <end position="78"/>
    </location>
</feature>
<sequence length="427" mass="46553">MPESSILWQNEAKTVVLLDLPGSIEEAQYLSDKQILPGQGPTNTTTPFRRLISSPAPEQPFLTPEPKSSDHAKSATSPAAQIAELMTIASIESALDEIATSYQGPWCLPRITSRPADHDEPDEISKKPEGSATPPRDTPTGTEPHHPPKSVNDFTIITPSQIDTPDQSNHNPNPSPYIPPNSHPLTGPFPPLLPQTFSLILLDPPWPNRSAKRKRSGPANYTPLPSLSSTHTLLSSFPISTLLSPSGLLAVWVTNSPRFTSLLLNDIFPHNWGVELVAEWTWLKVTSSGEPIVDLGSQWRKPYERLLIARKRGGNGGGGGRGVKNKVIVSVPDIHSRKPNLKRVFEEEEGLLPRGYTALEMFARNLTAGWWGWGDEVVKFQGREYWVEEGAVAGELEGDLKDGAGPEGGLQEDAAGERTVPGEENTP</sequence>
<dbReference type="GO" id="GO:0003676">
    <property type="term" value="F:nucleic acid binding"/>
    <property type="evidence" value="ECO:0007669"/>
    <property type="project" value="InterPro"/>
</dbReference>
<name>A0AA39ZJP5_9PEZI</name>
<accession>A0AA39ZJP5</accession>
<feature type="region of interest" description="Disordered" evidence="2">
    <location>
        <begin position="110"/>
        <end position="189"/>
    </location>
</feature>
<dbReference type="AlphaFoldDB" id="A0AA39ZJP5"/>
<dbReference type="Proteomes" id="UP001174997">
    <property type="component" value="Unassembled WGS sequence"/>
</dbReference>
<keyword evidence="3" id="KW-0808">Transferase</keyword>
<proteinExistence type="inferred from homology"/>
<reference evidence="3" key="1">
    <citation type="submission" date="2023-06" db="EMBL/GenBank/DDBJ databases">
        <title>Genome-scale phylogeny and comparative genomics of the fungal order Sordariales.</title>
        <authorList>
            <consortium name="Lawrence Berkeley National Laboratory"/>
            <person name="Hensen N."/>
            <person name="Bonometti L."/>
            <person name="Westerberg I."/>
            <person name="Brannstrom I.O."/>
            <person name="Guillou S."/>
            <person name="Cros-Aarteil S."/>
            <person name="Calhoun S."/>
            <person name="Haridas S."/>
            <person name="Kuo A."/>
            <person name="Mondo S."/>
            <person name="Pangilinan J."/>
            <person name="Riley R."/>
            <person name="Labutti K."/>
            <person name="Andreopoulos B."/>
            <person name="Lipzen A."/>
            <person name="Chen C."/>
            <person name="Yanf M."/>
            <person name="Daum C."/>
            <person name="Ng V."/>
            <person name="Clum A."/>
            <person name="Steindorff A."/>
            <person name="Ohm R."/>
            <person name="Martin F."/>
            <person name="Silar P."/>
            <person name="Natvig D."/>
            <person name="Lalanne C."/>
            <person name="Gautier V."/>
            <person name="Ament-Velasquez S.L."/>
            <person name="Kruys A."/>
            <person name="Hutchinson M.I."/>
            <person name="Powell A.J."/>
            <person name="Barry K."/>
            <person name="Miller A.N."/>
            <person name="Grigoriev I.V."/>
            <person name="Debuchy R."/>
            <person name="Gladieux P."/>
            <person name="Thoren M.H."/>
            <person name="Johannesson H."/>
        </authorList>
    </citation>
    <scope>NUCLEOTIDE SEQUENCE</scope>
    <source>
        <strain evidence="3">CBS 307.81</strain>
    </source>
</reference>
<dbReference type="PROSITE" id="PS00092">
    <property type="entry name" value="N6_MTASE"/>
    <property type="match status" value="1"/>
</dbReference>
<dbReference type="PANTHER" id="PTHR12829">
    <property type="entry name" value="N6-ADENOSINE-METHYLTRANSFERASE"/>
    <property type="match status" value="1"/>
</dbReference>
<dbReference type="PANTHER" id="PTHR12829:SF4">
    <property type="entry name" value="N(6)-ADENINE-SPECIFIC METHYLTRANSFERASE METTL4"/>
    <property type="match status" value="1"/>
</dbReference>
<feature type="region of interest" description="Disordered" evidence="2">
    <location>
        <begin position="396"/>
        <end position="427"/>
    </location>
</feature>
<feature type="compositionally biased region" description="Polar residues" evidence="2">
    <location>
        <begin position="152"/>
        <end position="167"/>
    </location>
</feature>
<dbReference type="Pfam" id="PF05063">
    <property type="entry name" value="MT-A70"/>
    <property type="match status" value="1"/>
</dbReference>
<keyword evidence="3" id="KW-0489">Methyltransferase</keyword>
<dbReference type="InterPro" id="IPR007757">
    <property type="entry name" value="MT-A70-like"/>
</dbReference>
<keyword evidence="4" id="KW-1185">Reference proteome</keyword>
<comment type="similarity">
    <text evidence="1">Belongs to the MT-A70-like family.</text>
</comment>
<dbReference type="GO" id="GO:0032259">
    <property type="term" value="P:methylation"/>
    <property type="evidence" value="ECO:0007669"/>
    <property type="project" value="UniProtKB-KW"/>
</dbReference>
<feature type="compositionally biased region" description="Basic and acidic residues" evidence="2">
    <location>
        <begin position="115"/>
        <end position="129"/>
    </location>
</feature>